<protein>
    <submittedName>
        <fullName evidence="2">Carboxymethylenebutenolidase</fullName>
        <ecNumber evidence="2">3.1.1.45</ecNumber>
    </submittedName>
</protein>
<dbReference type="Gene3D" id="3.40.50.1820">
    <property type="entry name" value="alpha/beta hydrolase"/>
    <property type="match status" value="1"/>
</dbReference>
<dbReference type="InterPro" id="IPR002925">
    <property type="entry name" value="Dienelactn_hydro"/>
</dbReference>
<dbReference type="Pfam" id="PF01738">
    <property type="entry name" value="DLH"/>
    <property type="match status" value="1"/>
</dbReference>
<dbReference type="EMBL" id="CADILG010000037">
    <property type="protein sequence ID" value="CAB3903615.1"/>
    <property type="molecule type" value="Genomic_DNA"/>
</dbReference>
<organism evidence="2 3">
    <name type="scientific">Achromobacter anxifer</name>
    <dbReference type="NCBI Taxonomy" id="1287737"/>
    <lineage>
        <taxon>Bacteria</taxon>
        <taxon>Pseudomonadati</taxon>
        <taxon>Pseudomonadota</taxon>
        <taxon>Betaproteobacteria</taxon>
        <taxon>Burkholderiales</taxon>
        <taxon>Alcaligenaceae</taxon>
        <taxon>Achromobacter</taxon>
    </lineage>
</organism>
<dbReference type="AlphaFoldDB" id="A0A6S7EBY6"/>
<dbReference type="GO" id="GO:0008806">
    <property type="term" value="F:carboxymethylenebutenolidase activity"/>
    <property type="evidence" value="ECO:0007669"/>
    <property type="project" value="UniProtKB-EC"/>
</dbReference>
<evidence type="ECO:0000313" key="3">
    <source>
        <dbReference type="Proteomes" id="UP000494117"/>
    </source>
</evidence>
<dbReference type="EC" id="3.1.1.45" evidence="2"/>
<evidence type="ECO:0000313" key="2">
    <source>
        <dbReference type="EMBL" id="CAB3903615.1"/>
    </source>
</evidence>
<keyword evidence="2" id="KW-0378">Hydrolase</keyword>
<keyword evidence="3" id="KW-1185">Reference proteome</keyword>
<dbReference type="PANTHER" id="PTHR46623">
    <property type="entry name" value="CARBOXYMETHYLENEBUTENOLIDASE-RELATED"/>
    <property type="match status" value="1"/>
</dbReference>
<dbReference type="InterPro" id="IPR051049">
    <property type="entry name" value="Dienelactone_hydrolase-like"/>
</dbReference>
<accession>A0A6S7EBY6</accession>
<feature type="domain" description="Dienelactone hydrolase" evidence="1">
    <location>
        <begin position="17"/>
        <end position="229"/>
    </location>
</feature>
<sequence length="238" mass="25794">MLTEGLSIDAKGGGRFGAHLQLPARGRGPVVIVAQEIFGVNPFMTEVLAWLASEGFVGLCPDLYWRHGPGIEFDPNDEVQRARALGMFRDYKLEDGVADLRATVAYAASQPFCDGGVAVIGYCLGGALAYEVAAEGFAQCCVGYYGVGFEKRLERARLVKTPSMFHMGTNDHFVTAEARQLITNAFEANPAIALHWYDAGHSFARASSPNFSPEATRTANARTLEMLKRMKPIGTIGQ</sequence>
<gene>
    <name evidence="2" type="primary">clcD_2</name>
    <name evidence="2" type="ORF">LMG26858_04365</name>
</gene>
<dbReference type="GeneID" id="98407296"/>
<dbReference type="InterPro" id="IPR029058">
    <property type="entry name" value="AB_hydrolase_fold"/>
</dbReference>
<dbReference type="Proteomes" id="UP000494117">
    <property type="component" value="Unassembled WGS sequence"/>
</dbReference>
<evidence type="ECO:0000259" key="1">
    <source>
        <dbReference type="Pfam" id="PF01738"/>
    </source>
</evidence>
<reference evidence="2 3" key="1">
    <citation type="submission" date="2020-04" db="EMBL/GenBank/DDBJ databases">
        <authorList>
            <person name="De Canck E."/>
        </authorList>
    </citation>
    <scope>NUCLEOTIDE SEQUENCE [LARGE SCALE GENOMIC DNA]</scope>
    <source>
        <strain evidence="2 3">LMG 26858</strain>
    </source>
</reference>
<dbReference type="PANTHER" id="PTHR46623:SF6">
    <property type="entry name" value="ALPHA_BETA-HYDROLASES SUPERFAMILY PROTEIN"/>
    <property type="match status" value="1"/>
</dbReference>
<name>A0A6S7EBY6_9BURK</name>
<dbReference type="RefSeq" id="WP_011255149.1">
    <property type="nucleotide sequence ID" value="NZ_CADILG010000037.1"/>
</dbReference>
<proteinExistence type="predicted"/>
<dbReference type="SUPFAM" id="SSF53474">
    <property type="entry name" value="alpha/beta-Hydrolases"/>
    <property type="match status" value="1"/>
</dbReference>